<feature type="transmembrane region" description="Helical" evidence="1">
    <location>
        <begin position="117"/>
        <end position="137"/>
    </location>
</feature>
<name>A0A8H2PUA8_9MICO</name>
<organism evidence="2 3">
    <name type="scientific">Rhodoglobus vestalii</name>
    <dbReference type="NCBI Taxonomy" id="193384"/>
    <lineage>
        <taxon>Bacteria</taxon>
        <taxon>Bacillati</taxon>
        <taxon>Actinomycetota</taxon>
        <taxon>Actinomycetes</taxon>
        <taxon>Micrococcales</taxon>
        <taxon>Microbacteriaceae</taxon>
        <taxon>Rhodoglobus</taxon>
    </lineage>
</organism>
<feature type="transmembrane region" description="Helical" evidence="1">
    <location>
        <begin position="37"/>
        <end position="61"/>
    </location>
</feature>
<dbReference type="InterPro" id="IPR021517">
    <property type="entry name" value="DUF3180"/>
</dbReference>
<dbReference type="Proteomes" id="UP000316560">
    <property type="component" value="Unassembled WGS sequence"/>
</dbReference>
<keyword evidence="3" id="KW-1185">Reference proteome</keyword>
<reference evidence="2 3" key="1">
    <citation type="submission" date="2019-06" db="EMBL/GenBank/DDBJ databases">
        <title>Sequencing the genomes of 1000 actinobacteria strains.</title>
        <authorList>
            <person name="Klenk H.-P."/>
        </authorList>
    </citation>
    <scope>NUCLEOTIDE SEQUENCE [LARGE SCALE GENOMIC DNA]</scope>
    <source>
        <strain evidence="2 3">DSM 21947</strain>
    </source>
</reference>
<dbReference type="EMBL" id="VFRA01000001">
    <property type="protein sequence ID" value="TQO20286.1"/>
    <property type="molecule type" value="Genomic_DNA"/>
</dbReference>
<comment type="caution">
    <text evidence="2">The sequence shown here is derived from an EMBL/GenBank/DDBJ whole genome shotgun (WGS) entry which is preliminary data.</text>
</comment>
<feature type="transmembrane region" description="Helical" evidence="1">
    <location>
        <begin position="82"/>
        <end position="105"/>
    </location>
</feature>
<keyword evidence="1" id="KW-0812">Transmembrane</keyword>
<dbReference type="Pfam" id="PF11377">
    <property type="entry name" value="DUF3180"/>
    <property type="match status" value="1"/>
</dbReference>
<keyword evidence="1" id="KW-0472">Membrane</keyword>
<protein>
    <submittedName>
        <fullName evidence="2">Uncharacterized protein DUF3180</fullName>
    </submittedName>
</protein>
<evidence type="ECO:0000256" key="1">
    <source>
        <dbReference type="SAM" id="Phobius"/>
    </source>
</evidence>
<dbReference type="AlphaFoldDB" id="A0A8H2PUA8"/>
<evidence type="ECO:0000313" key="3">
    <source>
        <dbReference type="Proteomes" id="UP000316560"/>
    </source>
</evidence>
<dbReference type="OrthoDB" id="5125751at2"/>
<accession>A0A8H2PUA8</accession>
<sequence length="162" mass="16261">MVNRTSPLHLLALAAVGGAAGWLLEVLLTASGRPIVIPSLSLAVSLFLIALVTLGLAVPIYRSSRGLRSARVNPFFALRVVVLAKASSLAGALLGGGALAIAIYLLSRTVSPGAGSITSSFVVAGAAIGLLVAGLVAEHLCTIPPDDEDSSSHNSMDPQGAA</sequence>
<keyword evidence="1" id="KW-1133">Transmembrane helix</keyword>
<proteinExistence type="predicted"/>
<evidence type="ECO:0000313" key="2">
    <source>
        <dbReference type="EMBL" id="TQO20286.1"/>
    </source>
</evidence>
<gene>
    <name evidence="2" type="ORF">FB472_1916</name>
</gene>